<gene>
    <name evidence="3" type="ORF">AKAME5_002238200</name>
</gene>
<feature type="compositionally biased region" description="Polar residues" evidence="2">
    <location>
        <begin position="20"/>
        <end position="34"/>
    </location>
</feature>
<feature type="coiled-coil region" evidence="1">
    <location>
        <begin position="41"/>
        <end position="72"/>
    </location>
</feature>
<dbReference type="AlphaFoldDB" id="A0AAD3NFS1"/>
<evidence type="ECO:0000256" key="1">
    <source>
        <dbReference type="SAM" id="Coils"/>
    </source>
</evidence>
<evidence type="ECO:0000313" key="3">
    <source>
        <dbReference type="EMBL" id="GLD71062.1"/>
    </source>
</evidence>
<feature type="non-terminal residue" evidence="3">
    <location>
        <position position="1"/>
    </location>
</feature>
<protein>
    <submittedName>
        <fullName evidence="3">Uncharacterized protein</fullName>
    </submittedName>
</protein>
<dbReference type="PANTHER" id="PTHR33488">
    <property type="entry name" value="ZGC:162509"/>
    <property type="match status" value="1"/>
</dbReference>
<dbReference type="EMBL" id="BRZM01000502">
    <property type="protein sequence ID" value="GLD71062.1"/>
    <property type="molecule type" value="Genomic_DNA"/>
</dbReference>
<dbReference type="PANTHER" id="PTHR33488:SF2">
    <property type="entry name" value="EARLY ENDOSOME ANTIGEN 1-LIKE"/>
    <property type="match status" value="1"/>
</dbReference>
<evidence type="ECO:0000313" key="4">
    <source>
        <dbReference type="Proteomes" id="UP001279410"/>
    </source>
</evidence>
<proteinExistence type="predicted"/>
<keyword evidence="1" id="KW-0175">Coiled coil</keyword>
<sequence length="227" mass="25867">SKAASGTRALTPKPPMMTKADNSSGGKSAGQRASENARFCIEQSQAQLSQVRQSYEKSVENMEKNQKELTDVLVEMQYSKINEIDFDTKIKMLVKGLDAMGRVKSSGKMVRFFQMVSNIVKISLSKTMHNFIKAADGIKMFSYNEKLFVKDLLYKQAFEASNVASLIHMISETYTEVSNKYLMDRVSSLGKLMAMDKERPEFLHERLKLQESCVKQRILQLVQNRRI</sequence>
<dbReference type="Proteomes" id="UP001279410">
    <property type="component" value="Unassembled WGS sequence"/>
</dbReference>
<comment type="caution">
    <text evidence="3">The sequence shown here is derived from an EMBL/GenBank/DDBJ whole genome shotgun (WGS) entry which is preliminary data.</text>
</comment>
<name>A0AAD3NFS1_LATJO</name>
<reference evidence="3" key="1">
    <citation type="submission" date="2022-08" db="EMBL/GenBank/DDBJ databases">
        <title>Genome sequencing of akame (Lates japonicus).</title>
        <authorList>
            <person name="Hashiguchi Y."/>
            <person name="Takahashi H."/>
        </authorList>
    </citation>
    <scope>NUCLEOTIDE SEQUENCE</scope>
    <source>
        <strain evidence="3">Kochi</strain>
    </source>
</reference>
<feature type="region of interest" description="Disordered" evidence="2">
    <location>
        <begin position="1"/>
        <end position="36"/>
    </location>
</feature>
<evidence type="ECO:0000256" key="2">
    <source>
        <dbReference type="SAM" id="MobiDB-lite"/>
    </source>
</evidence>
<organism evidence="3 4">
    <name type="scientific">Lates japonicus</name>
    <name type="common">Japanese lates</name>
    <dbReference type="NCBI Taxonomy" id="270547"/>
    <lineage>
        <taxon>Eukaryota</taxon>
        <taxon>Metazoa</taxon>
        <taxon>Chordata</taxon>
        <taxon>Craniata</taxon>
        <taxon>Vertebrata</taxon>
        <taxon>Euteleostomi</taxon>
        <taxon>Actinopterygii</taxon>
        <taxon>Neopterygii</taxon>
        <taxon>Teleostei</taxon>
        <taxon>Neoteleostei</taxon>
        <taxon>Acanthomorphata</taxon>
        <taxon>Carangaria</taxon>
        <taxon>Carangaria incertae sedis</taxon>
        <taxon>Centropomidae</taxon>
        <taxon>Lates</taxon>
    </lineage>
</organism>
<accession>A0AAD3NFS1</accession>
<keyword evidence="4" id="KW-1185">Reference proteome</keyword>